<dbReference type="InterPro" id="IPR029479">
    <property type="entry name" value="Nitroreductase"/>
</dbReference>
<dbReference type="SUPFAM" id="SSF55469">
    <property type="entry name" value="FMN-dependent nitroreductase-like"/>
    <property type="match status" value="1"/>
</dbReference>
<name>A0ABU2L857_9ACTN</name>
<keyword evidence="3" id="KW-1185">Reference proteome</keyword>
<sequence>MSFALDDAALDLLFREAHTARAFTEEPVTDEQVREIYDLIKLAPTAHNTSPLRLTVLRSPAARERLLPHMSQANRPRTAAAPLTVILSLDTDYHEKLPALLPALPDLKDSALYAEPESRFRHGVLNAALQIGYFLLGVRAAGLAAGPMAGFDPQGVDKEFFGEGRLRSLVVVNLGRPAETAYSPRQPRLAFEEAAQVL</sequence>
<keyword evidence="2" id="KW-0560">Oxidoreductase</keyword>
<accession>A0ABU2L857</accession>
<dbReference type="NCBIfam" id="NF003768">
    <property type="entry name" value="PRK05365.1"/>
    <property type="match status" value="1"/>
</dbReference>
<reference evidence="3" key="1">
    <citation type="submission" date="2023-07" db="EMBL/GenBank/DDBJ databases">
        <title>30 novel species of actinomycetes from the DSMZ collection.</title>
        <authorList>
            <person name="Nouioui I."/>
        </authorList>
    </citation>
    <scope>NUCLEOTIDE SEQUENCE [LARGE SCALE GENOMIC DNA]</scope>
    <source>
        <strain evidence="3">DSM 44917</strain>
    </source>
</reference>
<dbReference type="EC" id="1.1.1.298" evidence="2"/>
<evidence type="ECO:0000313" key="3">
    <source>
        <dbReference type="Proteomes" id="UP001183388"/>
    </source>
</evidence>
<organism evidence="2 3">
    <name type="scientific">Streptomyces boetiae</name>
    <dbReference type="NCBI Taxonomy" id="3075541"/>
    <lineage>
        <taxon>Bacteria</taxon>
        <taxon>Bacillati</taxon>
        <taxon>Actinomycetota</taxon>
        <taxon>Actinomycetes</taxon>
        <taxon>Kitasatosporales</taxon>
        <taxon>Streptomycetaceae</taxon>
        <taxon>Streptomyces</taxon>
    </lineage>
</organism>
<dbReference type="Gene3D" id="3.40.109.10">
    <property type="entry name" value="NADH Oxidase"/>
    <property type="match status" value="1"/>
</dbReference>
<feature type="domain" description="Nitroreductase" evidence="1">
    <location>
        <begin position="16"/>
        <end position="175"/>
    </location>
</feature>
<dbReference type="Pfam" id="PF00881">
    <property type="entry name" value="Nitroreductase"/>
    <property type="match status" value="1"/>
</dbReference>
<evidence type="ECO:0000259" key="1">
    <source>
        <dbReference type="Pfam" id="PF00881"/>
    </source>
</evidence>
<dbReference type="PANTHER" id="PTHR43543">
    <property type="entry name" value="MALONIC SEMIALDEHYDE REDUCTASE RUTE-RELATED"/>
    <property type="match status" value="1"/>
</dbReference>
<dbReference type="Proteomes" id="UP001183388">
    <property type="component" value="Unassembled WGS sequence"/>
</dbReference>
<dbReference type="GO" id="GO:0035527">
    <property type="term" value="F:3-hydroxypropionate dehydrogenase (NADP+) activity"/>
    <property type="evidence" value="ECO:0007669"/>
    <property type="project" value="UniProtKB-EC"/>
</dbReference>
<gene>
    <name evidence="2" type="ORF">RM780_12390</name>
</gene>
<protein>
    <submittedName>
        <fullName evidence="2">Malonic semialdehyde reductase</fullName>
        <ecNumber evidence="2">1.1.1.298</ecNumber>
    </submittedName>
</protein>
<dbReference type="InterPro" id="IPR050461">
    <property type="entry name" value="Nitroreductase_HadB/RutE"/>
</dbReference>
<dbReference type="RefSeq" id="WP_311630705.1">
    <property type="nucleotide sequence ID" value="NZ_JAVREN010000014.1"/>
</dbReference>
<dbReference type="PANTHER" id="PTHR43543:SF1">
    <property type="entry name" value="MALONIC SEMIALDEHYDE REDUCTASE RUTE-RELATED"/>
    <property type="match status" value="1"/>
</dbReference>
<proteinExistence type="predicted"/>
<evidence type="ECO:0000313" key="2">
    <source>
        <dbReference type="EMBL" id="MDT0307756.1"/>
    </source>
</evidence>
<dbReference type="InterPro" id="IPR000415">
    <property type="entry name" value="Nitroreductase-like"/>
</dbReference>
<dbReference type="EMBL" id="JAVREN010000014">
    <property type="protein sequence ID" value="MDT0307756.1"/>
    <property type="molecule type" value="Genomic_DNA"/>
</dbReference>
<comment type="caution">
    <text evidence="2">The sequence shown here is derived from an EMBL/GenBank/DDBJ whole genome shotgun (WGS) entry which is preliminary data.</text>
</comment>